<dbReference type="Gene3D" id="3.90.1170.50">
    <property type="entry name" value="Aldehyde oxidase/xanthine dehydrogenase, a/b hammerhead"/>
    <property type="match status" value="1"/>
</dbReference>
<dbReference type="InterPro" id="IPR052516">
    <property type="entry name" value="N-heterocyclic_Hydroxylase"/>
</dbReference>
<dbReference type="InterPro" id="IPR036856">
    <property type="entry name" value="Ald_Oxase/Xan_DH_a/b_sf"/>
</dbReference>
<evidence type="ECO:0000313" key="3">
    <source>
        <dbReference type="Proteomes" id="UP000298588"/>
    </source>
</evidence>
<dbReference type="PIRSF" id="PIRSF036389">
    <property type="entry name" value="IOR_B"/>
    <property type="match status" value="1"/>
</dbReference>
<gene>
    <name evidence="2" type="ORF">E8L99_12070</name>
</gene>
<evidence type="ECO:0000313" key="2">
    <source>
        <dbReference type="EMBL" id="QCK86436.1"/>
    </source>
</evidence>
<proteinExistence type="predicted"/>
<dbReference type="GO" id="GO:0016491">
    <property type="term" value="F:oxidoreductase activity"/>
    <property type="evidence" value="ECO:0007669"/>
    <property type="project" value="InterPro"/>
</dbReference>
<dbReference type="RefSeq" id="WP_137099767.1">
    <property type="nucleotide sequence ID" value="NZ_CP039865.1"/>
</dbReference>
<dbReference type="InterPro" id="IPR006311">
    <property type="entry name" value="TAT_signal"/>
</dbReference>
<keyword evidence="3" id="KW-1185">Reference proteome</keyword>
<reference evidence="2 3" key="1">
    <citation type="submission" date="2019-04" db="EMBL/GenBank/DDBJ databases">
        <title>Phreatobacter aquaticus sp. nov.</title>
        <authorList>
            <person name="Choi A."/>
            <person name="Baek K."/>
        </authorList>
    </citation>
    <scope>NUCLEOTIDE SEQUENCE [LARGE SCALE GENOMIC DNA]</scope>
    <source>
        <strain evidence="2 3">NMCR1094</strain>
    </source>
</reference>
<dbReference type="KEGG" id="paqt:E8L99_12070"/>
<dbReference type="Pfam" id="PF20256">
    <property type="entry name" value="MoCoBD_2"/>
    <property type="match status" value="2"/>
</dbReference>
<dbReference type="InterPro" id="IPR000674">
    <property type="entry name" value="Ald_Oxase/Xan_DH_a/b"/>
</dbReference>
<sequence>MTSSLNAIAIAPSRRNLLAGAAGLSFAFAFGTAGTDAQAQSGGTLNAYVKIAPDGTITIMAPAPEMGQATNTSLPLIIAEELDADWSRVRVETAPVAAAYNHPVFRAQFVVASLTTRAYWMPLRTAGAQARRVLIDAAAARWNVPATELTTEPGMVVHGPSNRRLSYGEIAGFATVPNPLPEIKPEQLKKPADFRLIGKDVARWDVPAKSTGRATYAIDVRVPNMAHAVIARAPVMDGGPKSHNGDEVRKMPGVIAVVPLAQGVVVVAERVEQAMAGRAALKVEWNAAPASGYDSTAALAKYVADAKDATKQAVVGRKTGEVEPALASAARVVSGEYSTDYAYHAQMEPLTCVASVTADGVEVWTGTQWPTKVQGDAARIAGVPPEKVKVNMQPMGGGYGRRAQTEYASEAVEVSKAIGRPVKLMATREDDVINAHCRPMTAHRIDVGLDASGKVTAWKHRLAADLVVLQVYGQARLDAQKGVDHIVMAHADVPLYDVPHHLAEHVYEDSGVRTAAWRGIGAGPNAFAIEAMVDDLAKLAGQDPVAFRLAFLKDARAKAVIQAVAAMSGWPKAREGASLGVAFSRLGVPQLGESLAAVVAETTLDRASGTIRVSKLWCAVDVGLPVQPRNIRQQVEGSLIWGLSSAIKERITHKNGAVEQHNYTDYPILRMSETPQIEIRIIRSGDIPMPVGELGLASVTPAVSNAILAMTGKRLANAPFTADRVMSALKT</sequence>
<dbReference type="EMBL" id="CP039865">
    <property type="protein sequence ID" value="QCK86436.1"/>
    <property type="molecule type" value="Genomic_DNA"/>
</dbReference>
<dbReference type="PANTHER" id="PTHR47495:SF2">
    <property type="entry name" value="ALDEHYDE DEHYDROGENASE"/>
    <property type="match status" value="1"/>
</dbReference>
<dbReference type="InterPro" id="IPR037165">
    <property type="entry name" value="AldOxase/xan_DH_Mopterin-bd_sf"/>
</dbReference>
<dbReference type="SMART" id="SM01008">
    <property type="entry name" value="Ald_Xan_dh_C"/>
    <property type="match status" value="1"/>
</dbReference>
<accession>A0A4D7QLZ8</accession>
<dbReference type="SUPFAM" id="SSF56003">
    <property type="entry name" value="Molybdenum cofactor-binding domain"/>
    <property type="match status" value="2"/>
</dbReference>
<dbReference type="OrthoDB" id="9767994at2"/>
<dbReference type="Proteomes" id="UP000298588">
    <property type="component" value="Chromosome"/>
</dbReference>
<organism evidence="2 3">
    <name type="scientific">Phreatobacter aquaticus</name>
    <dbReference type="NCBI Taxonomy" id="2570229"/>
    <lineage>
        <taxon>Bacteria</taxon>
        <taxon>Pseudomonadati</taxon>
        <taxon>Pseudomonadota</taxon>
        <taxon>Alphaproteobacteria</taxon>
        <taxon>Hyphomicrobiales</taxon>
        <taxon>Phreatobacteraceae</taxon>
        <taxon>Phreatobacter</taxon>
    </lineage>
</organism>
<dbReference type="AlphaFoldDB" id="A0A4D7QLZ8"/>
<dbReference type="SUPFAM" id="SSF54665">
    <property type="entry name" value="CO dehydrogenase molybdoprotein N-domain-like"/>
    <property type="match status" value="1"/>
</dbReference>
<dbReference type="Gene3D" id="3.30.365.10">
    <property type="entry name" value="Aldehyde oxidase/xanthine dehydrogenase, molybdopterin binding domain"/>
    <property type="match status" value="4"/>
</dbReference>
<dbReference type="PROSITE" id="PS51318">
    <property type="entry name" value="TAT"/>
    <property type="match status" value="1"/>
</dbReference>
<evidence type="ECO:0000259" key="1">
    <source>
        <dbReference type="SMART" id="SM01008"/>
    </source>
</evidence>
<dbReference type="PANTHER" id="PTHR47495">
    <property type="entry name" value="ALDEHYDE DEHYDROGENASE"/>
    <property type="match status" value="1"/>
</dbReference>
<name>A0A4D7QLZ8_9HYPH</name>
<dbReference type="InterPro" id="IPR008274">
    <property type="entry name" value="AldOxase/xan_DH_MoCoBD1"/>
</dbReference>
<dbReference type="InterPro" id="IPR012368">
    <property type="entry name" value="OxRdtase_Mopterin-bd_su_IorB"/>
</dbReference>
<dbReference type="InterPro" id="IPR046867">
    <property type="entry name" value="AldOxase/xan_DH_MoCoBD2"/>
</dbReference>
<dbReference type="Pfam" id="PF02738">
    <property type="entry name" value="MoCoBD_1"/>
    <property type="match status" value="1"/>
</dbReference>
<feature type="domain" description="Aldehyde oxidase/xanthine dehydrogenase a/b hammerhead" evidence="1">
    <location>
        <begin position="211"/>
        <end position="289"/>
    </location>
</feature>
<protein>
    <submittedName>
        <fullName evidence="2">Xanthine dehydrogenase family protein molybdopterin-binding subunit</fullName>
    </submittedName>
</protein>